<name>A0AA88V210_9ASTE</name>
<organism evidence="1 2">
    <name type="scientific">Escallonia herrerae</name>
    <dbReference type="NCBI Taxonomy" id="1293975"/>
    <lineage>
        <taxon>Eukaryota</taxon>
        <taxon>Viridiplantae</taxon>
        <taxon>Streptophyta</taxon>
        <taxon>Embryophyta</taxon>
        <taxon>Tracheophyta</taxon>
        <taxon>Spermatophyta</taxon>
        <taxon>Magnoliopsida</taxon>
        <taxon>eudicotyledons</taxon>
        <taxon>Gunneridae</taxon>
        <taxon>Pentapetalae</taxon>
        <taxon>asterids</taxon>
        <taxon>campanulids</taxon>
        <taxon>Escalloniales</taxon>
        <taxon>Escalloniaceae</taxon>
        <taxon>Escallonia</taxon>
    </lineage>
</organism>
<evidence type="ECO:0000313" key="1">
    <source>
        <dbReference type="EMBL" id="KAK2999598.1"/>
    </source>
</evidence>
<dbReference type="PANTHER" id="PTHR37212:SF2">
    <property type="entry name" value="ACTIN PROTEIN 2_3 COMPLEX SUBUNIT-LIKE PROTEIN"/>
    <property type="match status" value="1"/>
</dbReference>
<proteinExistence type="predicted"/>
<protein>
    <submittedName>
        <fullName evidence="1">Uncharacterized protein</fullName>
    </submittedName>
</protein>
<dbReference type="Proteomes" id="UP001188597">
    <property type="component" value="Unassembled WGS sequence"/>
</dbReference>
<gene>
    <name evidence="1" type="ORF">RJ639_023456</name>
</gene>
<evidence type="ECO:0000313" key="2">
    <source>
        <dbReference type="Proteomes" id="UP001188597"/>
    </source>
</evidence>
<sequence>MLGSVDPPCDDYCKDLALHSISFSFGRKKVIGLDDLLTDYYKEQSKIIEKESKQHKGKKVYDSDEEDVDDKEAKLYQCVKNCQMEAYFFFLFFSMREIKCEDEVSLWGLQVFGNQKTPPRLVFPELGSCVLLESFKDNKINSLVELDADKGEVFLESLLVNGWLLNIIHAVGHVEEPLAAWAFNLMLYSSKEVLMASACDFCCAILSSKSEVDLPQIKTDWVPKYSDLKGALETYGFVLGGFSSSMEVVHGDSDSGGPAHNVRAWIKYVTVFCQVRNFYSIFSISEAEELVVVIILLFLERQLLGLSASLYNCMRSVISFFTENEWHTSSEEVAKSIACRVPCDINCLRAVEIVSGVDPRSKHLRSRVAYQILLTCFGNKVNPIHLHGKCGGADLEIASAEEILRLLIAINVKDKDCDLSKMYMYLVLTENWLLSNPVLEENSVICTMWGVYLRNCSCQISSTDLRSHASKIRSKASYLLQNSFNHFG</sequence>
<accession>A0AA88V210</accession>
<keyword evidence="2" id="KW-1185">Reference proteome</keyword>
<dbReference type="PANTHER" id="PTHR37212">
    <property type="entry name" value="ACTIN PROTEIN 2/3 COMPLEX SUBUNIT-LIKE PROTEIN"/>
    <property type="match status" value="1"/>
</dbReference>
<dbReference type="AlphaFoldDB" id="A0AA88V210"/>
<dbReference type="EMBL" id="JAVXUP010003229">
    <property type="protein sequence ID" value="KAK2999598.1"/>
    <property type="molecule type" value="Genomic_DNA"/>
</dbReference>
<comment type="caution">
    <text evidence="1">The sequence shown here is derived from an EMBL/GenBank/DDBJ whole genome shotgun (WGS) entry which is preliminary data.</text>
</comment>
<reference evidence="1" key="1">
    <citation type="submission" date="2022-12" db="EMBL/GenBank/DDBJ databases">
        <title>Draft genome assemblies for two species of Escallonia (Escalloniales).</title>
        <authorList>
            <person name="Chanderbali A."/>
            <person name="Dervinis C."/>
            <person name="Anghel I."/>
            <person name="Soltis D."/>
            <person name="Soltis P."/>
            <person name="Zapata F."/>
        </authorList>
    </citation>
    <scope>NUCLEOTIDE SEQUENCE</scope>
    <source>
        <strain evidence="1">UCBG64.0493</strain>
        <tissue evidence="1">Leaf</tissue>
    </source>
</reference>